<accession>A0A6I0JLA5</accession>
<evidence type="ECO:0000313" key="2">
    <source>
        <dbReference type="Proteomes" id="UP000438773"/>
    </source>
</evidence>
<name>A0A6I0JLA5_BACUN</name>
<gene>
    <name evidence="1" type="ORF">GAQ75_24015</name>
</gene>
<comment type="caution">
    <text evidence="1">The sequence shown here is derived from an EMBL/GenBank/DDBJ whole genome shotgun (WGS) entry which is preliminary data.</text>
</comment>
<feature type="non-terminal residue" evidence="1">
    <location>
        <position position="1"/>
    </location>
</feature>
<reference evidence="1 2" key="1">
    <citation type="journal article" date="2019" name="Nat. Med.">
        <title>A library of human gut bacterial isolates paired with longitudinal multiomics data enables mechanistic microbiome research.</title>
        <authorList>
            <person name="Poyet M."/>
            <person name="Groussin M."/>
            <person name="Gibbons S.M."/>
            <person name="Avila-Pacheco J."/>
            <person name="Jiang X."/>
            <person name="Kearney S.M."/>
            <person name="Perrotta A.R."/>
            <person name="Berdy B."/>
            <person name="Zhao S."/>
            <person name="Lieberman T.D."/>
            <person name="Swanson P.K."/>
            <person name="Smith M."/>
            <person name="Roesemann S."/>
            <person name="Alexander J.E."/>
            <person name="Rich S.A."/>
            <person name="Livny J."/>
            <person name="Vlamakis H."/>
            <person name="Clish C."/>
            <person name="Bullock K."/>
            <person name="Deik A."/>
            <person name="Scott J."/>
            <person name="Pierce K.A."/>
            <person name="Xavier R.J."/>
            <person name="Alm E.J."/>
        </authorList>
    </citation>
    <scope>NUCLEOTIDE SEQUENCE [LARGE SCALE GENOMIC DNA]</scope>
    <source>
        <strain evidence="1 2">BIOML-A37</strain>
    </source>
</reference>
<dbReference type="Proteomes" id="UP000438773">
    <property type="component" value="Unassembled WGS sequence"/>
</dbReference>
<protein>
    <submittedName>
        <fullName evidence="1">Uncharacterized protein</fullName>
    </submittedName>
</protein>
<organism evidence="1 2">
    <name type="scientific">Bacteroides uniformis</name>
    <dbReference type="NCBI Taxonomy" id="820"/>
    <lineage>
        <taxon>Bacteria</taxon>
        <taxon>Pseudomonadati</taxon>
        <taxon>Bacteroidota</taxon>
        <taxon>Bacteroidia</taxon>
        <taxon>Bacteroidales</taxon>
        <taxon>Bacteroidaceae</taxon>
        <taxon>Bacteroides</taxon>
    </lineage>
</organism>
<evidence type="ECO:0000313" key="1">
    <source>
        <dbReference type="EMBL" id="KAB4115121.1"/>
    </source>
</evidence>
<dbReference type="AlphaFoldDB" id="A0A6I0JLA5"/>
<sequence>NMQKKYRFSCDMVEALSYESHEEVSLSLPEEFPLYRADGIYSVAALRDYFYKQATQLASLYDTRNGNNGYQERLFNVNLIGNL</sequence>
<dbReference type="EMBL" id="WCUQ01000178">
    <property type="protein sequence ID" value="KAB4115121.1"/>
    <property type="molecule type" value="Genomic_DNA"/>
</dbReference>
<proteinExistence type="predicted"/>